<accession>A0ABV8TVZ3</accession>
<feature type="domain" description="Peptidase S8/S53" evidence="8">
    <location>
        <begin position="97"/>
        <end position="344"/>
    </location>
</feature>
<dbReference type="PROSITE" id="PS51892">
    <property type="entry name" value="SUBTILASE"/>
    <property type="match status" value="1"/>
</dbReference>
<proteinExistence type="inferred from homology"/>
<evidence type="ECO:0000313" key="10">
    <source>
        <dbReference type="Proteomes" id="UP001595823"/>
    </source>
</evidence>
<gene>
    <name evidence="9" type="ORF">ACFPET_06340</name>
</gene>
<dbReference type="InterPro" id="IPR015500">
    <property type="entry name" value="Peptidase_S8_subtilisin-rel"/>
</dbReference>
<dbReference type="PANTHER" id="PTHR43806">
    <property type="entry name" value="PEPTIDASE S8"/>
    <property type="match status" value="1"/>
</dbReference>
<dbReference type="PANTHER" id="PTHR43806:SF11">
    <property type="entry name" value="CEREVISIN-RELATED"/>
    <property type="match status" value="1"/>
</dbReference>
<dbReference type="Proteomes" id="UP001595823">
    <property type="component" value="Unassembled WGS sequence"/>
</dbReference>
<dbReference type="Gene3D" id="3.40.50.200">
    <property type="entry name" value="Peptidase S8/S53 domain"/>
    <property type="match status" value="1"/>
</dbReference>
<evidence type="ECO:0000256" key="2">
    <source>
        <dbReference type="ARBA" id="ARBA00022670"/>
    </source>
</evidence>
<dbReference type="InterPro" id="IPR023828">
    <property type="entry name" value="Peptidase_S8_Ser-AS"/>
</dbReference>
<dbReference type="PROSITE" id="PS00138">
    <property type="entry name" value="SUBTILASE_SER"/>
    <property type="match status" value="1"/>
</dbReference>
<feature type="signal peptide" evidence="7">
    <location>
        <begin position="1"/>
        <end position="38"/>
    </location>
</feature>
<feature type="active site" description="Charge relay system" evidence="5">
    <location>
        <position position="304"/>
    </location>
</feature>
<dbReference type="InterPro" id="IPR000209">
    <property type="entry name" value="Peptidase_S8/S53_dom"/>
</dbReference>
<keyword evidence="6" id="KW-0472">Membrane</keyword>
<sequence length="453" mass="48642">MRSASSYTRPRPGRLAKAVVATAVTAAVVLGSAAPAQAQKLNPDTVDFGTEWPESFESVCAPSEITGEPLSEVPWHLSNTDMEAVHAQNRGTKADGDPVKVAVIDSGANDEHPTYKDRIRDGLDPWDPKKKGRCDAVGHGSEIAGLIAGGHDPESSYIGIAPEVLIYPMRMYPENYEGADTEISKTLAAMINTAINEDMDVINISLTTLPHASLERAIERAWDEGVIVVAAVGNNTLPMDEMEGEEATVYPAQYEKALAVTAYNERGWWTGSNFGSRVDVMAPGDQIWVPTPKGNGYKKVKGTSFAAPIVAGLVSLITGKYGSEIGTGNADWSQWVHDRVKATATPAPGGYEDCSGCGHNAFQGNGAVNMVRALTAEVTTSGFDEDRENGETSMVLEEKPPVDQLPTVSDEWADKRPIVYGSMIGVVLFLAVGWAMVKVIPNGRRRGWKPQEN</sequence>
<evidence type="ECO:0000313" key="9">
    <source>
        <dbReference type="EMBL" id="MFC4334812.1"/>
    </source>
</evidence>
<feature type="transmembrane region" description="Helical" evidence="6">
    <location>
        <begin position="418"/>
        <end position="437"/>
    </location>
</feature>
<evidence type="ECO:0000256" key="6">
    <source>
        <dbReference type="SAM" id="Phobius"/>
    </source>
</evidence>
<reference evidence="10" key="1">
    <citation type="journal article" date="2019" name="Int. J. Syst. Evol. Microbiol.">
        <title>The Global Catalogue of Microorganisms (GCM) 10K type strain sequencing project: providing services to taxonomists for standard genome sequencing and annotation.</title>
        <authorList>
            <consortium name="The Broad Institute Genomics Platform"/>
            <consortium name="The Broad Institute Genome Sequencing Center for Infectious Disease"/>
            <person name="Wu L."/>
            <person name="Ma J."/>
        </authorList>
    </citation>
    <scope>NUCLEOTIDE SEQUENCE [LARGE SCALE GENOMIC DNA]</scope>
    <source>
        <strain evidence="10">IBRC-M 10908</strain>
    </source>
</reference>
<evidence type="ECO:0000256" key="4">
    <source>
        <dbReference type="ARBA" id="ARBA00022825"/>
    </source>
</evidence>
<keyword evidence="4 5" id="KW-0720">Serine protease</keyword>
<comment type="caution">
    <text evidence="9">The sequence shown here is derived from an EMBL/GenBank/DDBJ whole genome shotgun (WGS) entry which is preliminary data.</text>
</comment>
<protein>
    <submittedName>
        <fullName evidence="9">S8 family serine peptidase</fullName>
    </submittedName>
</protein>
<keyword evidence="6" id="KW-1133">Transmembrane helix</keyword>
<keyword evidence="2 5" id="KW-0645">Protease</keyword>
<evidence type="ECO:0000256" key="5">
    <source>
        <dbReference type="PROSITE-ProRule" id="PRU01240"/>
    </source>
</evidence>
<dbReference type="SUPFAM" id="SSF52743">
    <property type="entry name" value="Subtilisin-like"/>
    <property type="match status" value="1"/>
</dbReference>
<keyword evidence="10" id="KW-1185">Reference proteome</keyword>
<dbReference type="InterPro" id="IPR036852">
    <property type="entry name" value="Peptidase_S8/S53_dom_sf"/>
</dbReference>
<keyword evidence="6" id="KW-0812">Transmembrane</keyword>
<keyword evidence="7" id="KW-0732">Signal</keyword>
<evidence type="ECO:0000256" key="7">
    <source>
        <dbReference type="SAM" id="SignalP"/>
    </source>
</evidence>
<comment type="similarity">
    <text evidence="1 5">Belongs to the peptidase S8 family.</text>
</comment>
<keyword evidence="3 5" id="KW-0378">Hydrolase</keyword>
<feature type="chain" id="PRO_5046989029" evidence="7">
    <location>
        <begin position="39"/>
        <end position="453"/>
    </location>
</feature>
<dbReference type="PROSITE" id="PS00137">
    <property type="entry name" value="SUBTILASE_HIS"/>
    <property type="match status" value="1"/>
</dbReference>
<evidence type="ECO:0000256" key="3">
    <source>
        <dbReference type="ARBA" id="ARBA00022801"/>
    </source>
</evidence>
<name>A0ABV8TVZ3_9ACTN</name>
<evidence type="ECO:0000259" key="8">
    <source>
        <dbReference type="Pfam" id="PF00082"/>
    </source>
</evidence>
<dbReference type="EMBL" id="JBHSDK010000010">
    <property type="protein sequence ID" value="MFC4334812.1"/>
    <property type="molecule type" value="Genomic_DNA"/>
</dbReference>
<dbReference type="Pfam" id="PF00082">
    <property type="entry name" value="Peptidase_S8"/>
    <property type="match status" value="1"/>
</dbReference>
<dbReference type="RefSeq" id="WP_380618877.1">
    <property type="nucleotide sequence ID" value="NZ_JBHSDK010000010.1"/>
</dbReference>
<evidence type="ECO:0000256" key="1">
    <source>
        <dbReference type="ARBA" id="ARBA00011073"/>
    </source>
</evidence>
<feature type="active site" description="Charge relay system" evidence="5">
    <location>
        <position position="105"/>
    </location>
</feature>
<dbReference type="InterPro" id="IPR050131">
    <property type="entry name" value="Peptidase_S8_subtilisin-like"/>
</dbReference>
<dbReference type="PRINTS" id="PR00723">
    <property type="entry name" value="SUBTILISIN"/>
</dbReference>
<dbReference type="InterPro" id="IPR022398">
    <property type="entry name" value="Peptidase_S8_His-AS"/>
</dbReference>
<feature type="active site" description="Charge relay system" evidence="5">
    <location>
        <position position="139"/>
    </location>
</feature>
<organism evidence="9 10">
    <name type="scientific">Salininema proteolyticum</name>
    <dbReference type="NCBI Taxonomy" id="1607685"/>
    <lineage>
        <taxon>Bacteria</taxon>
        <taxon>Bacillati</taxon>
        <taxon>Actinomycetota</taxon>
        <taxon>Actinomycetes</taxon>
        <taxon>Glycomycetales</taxon>
        <taxon>Glycomycetaceae</taxon>
        <taxon>Salininema</taxon>
    </lineage>
</organism>